<dbReference type="PANTHER" id="PTHR30537:SF5">
    <property type="entry name" value="HTH-TYPE TRANSCRIPTIONAL ACTIVATOR TTDR-RELATED"/>
    <property type="match status" value="1"/>
</dbReference>
<organism evidence="6 7">
    <name type="scientific">Paracoccus sanguinis</name>
    <dbReference type="NCBI Taxonomy" id="1545044"/>
    <lineage>
        <taxon>Bacteria</taxon>
        <taxon>Pseudomonadati</taxon>
        <taxon>Pseudomonadota</taxon>
        <taxon>Alphaproteobacteria</taxon>
        <taxon>Rhodobacterales</taxon>
        <taxon>Paracoccaceae</taxon>
        <taxon>Paracoccus</taxon>
    </lineage>
</organism>
<dbReference type="InterPro" id="IPR000847">
    <property type="entry name" value="LysR_HTH_N"/>
</dbReference>
<dbReference type="Pfam" id="PF00126">
    <property type="entry name" value="HTH_1"/>
    <property type="match status" value="1"/>
</dbReference>
<dbReference type="SUPFAM" id="SSF53850">
    <property type="entry name" value="Periplasmic binding protein-like II"/>
    <property type="match status" value="1"/>
</dbReference>
<dbReference type="Gene3D" id="1.10.10.10">
    <property type="entry name" value="Winged helix-like DNA-binding domain superfamily/Winged helix DNA-binding domain"/>
    <property type="match status" value="1"/>
</dbReference>
<dbReference type="GO" id="GO:0003700">
    <property type="term" value="F:DNA-binding transcription factor activity"/>
    <property type="evidence" value="ECO:0007669"/>
    <property type="project" value="InterPro"/>
</dbReference>
<proteinExistence type="inferred from homology"/>
<evidence type="ECO:0000259" key="5">
    <source>
        <dbReference type="PROSITE" id="PS50931"/>
    </source>
</evidence>
<dbReference type="FunFam" id="1.10.10.10:FF:000001">
    <property type="entry name" value="LysR family transcriptional regulator"/>
    <property type="match status" value="1"/>
</dbReference>
<dbReference type="InterPro" id="IPR058163">
    <property type="entry name" value="LysR-type_TF_proteobact-type"/>
</dbReference>
<keyword evidence="2" id="KW-0805">Transcription regulation</keyword>
<keyword evidence="3" id="KW-0238">DNA-binding</keyword>
<dbReference type="GO" id="GO:0003677">
    <property type="term" value="F:DNA binding"/>
    <property type="evidence" value="ECO:0007669"/>
    <property type="project" value="UniProtKB-KW"/>
</dbReference>
<comment type="caution">
    <text evidence="6">The sequence shown here is derived from an EMBL/GenBank/DDBJ whole genome shotgun (WGS) entry which is preliminary data.</text>
</comment>
<dbReference type="Pfam" id="PF03466">
    <property type="entry name" value="LysR_substrate"/>
    <property type="match status" value="1"/>
</dbReference>
<protein>
    <submittedName>
        <fullName evidence="6">LysR family transcriptional regulator</fullName>
    </submittedName>
</protein>
<evidence type="ECO:0000256" key="4">
    <source>
        <dbReference type="ARBA" id="ARBA00023163"/>
    </source>
</evidence>
<gene>
    <name evidence="6" type="ORF">IX56_08210</name>
</gene>
<dbReference type="EMBL" id="JRKQ01000034">
    <property type="protein sequence ID" value="KGJ22389.1"/>
    <property type="molecule type" value="Genomic_DNA"/>
</dbReference>
<dbReference type="PROSITE" id="PS50931">
    <property type="entry name" value="HTH_LYSR"/>
    <property type="match status" value="1"/>
</dbReference>
<name>A0A099GHU4_9RHOB</name>
<dbReference type="AlphaFoldDB" id="A0A099GHU4"/>
<dbReference type="SUPFAM" id="SSF46785">
    <property type="entry name" value="Winged helix' DNA-binding domain"/>
    <property type="match status" value="1"/>
</dbReference>
<comment type="similarity">
    <text evidence="1">Belongs to the LysR transcriptional regulatory family.</text>
</comment>
<dbReference type="InterPro" id="IPR036390">
    <property type="entry name" value="WH_DNA-bd_sf"/>
</dbReference>
<evidence type="ECO:0000256" key="1">
    <source>
        <dbReference type="ARBA" id="ARBA00009437"/>
    </source>
</evidence>
<dbReference type="PANTHER" id="PTHR30537">
    <property type="entry name" value="HTH-TYPE TRANSCRIPTIONAL REGULATOR"/>
    <property type="match status" value="1"/>
</dbReference>
<sequence>MSYLESLRVFVRVVELGSITAGGRDMRLSPAASSARIRDLEERFGVRLLNRTTRTLTPTEIGRVLYDNARRVLATLDEAEAAVATASGTPQGIVRVVAPLVAGRRLVAPLVPRFVAENPEVQVRLRLSDRAVNMVEEGIDVAFYLGHPEESALIRRKIGPCPRVLVAAPAYLAARGTPTAPEDLKAHTCLLLRFPRSPEYYWVLDTPAGPVKLMVAGGFDTDDGSVLTDWALAGAGIANRPRYEVADDLSAGRLVELLPETPPLPVEFGVLTPHREFLDPKVRLFVDFAVKALKGAVA</sequence>
<dbReference type="RefSeq" id="WP_036709103.1">
    <property type="nucleotide sequence ID" value="NZ_JRKQ01000034.1"/>
</dbReference>
<feature type="domain" description="HTH lysR-type" evidence="5">
    <location>
        <begin position="1"/>
        <end position="59"/>
    </location>
</feature>
<evidence type="ECO:0000313" key="7">
    <source>
        <dbReference type="Proteomes" id="UP000029858"/>
    </source>
</evidence>
<dbReference type="Proteomes" id="UP000029858">
    <property type="component" value="Unassembled WGS sequence"/>
</dbReference>
<dbReference type="InterPro" id="IPR005119">
    <property type="entry name" value="LysR_subst-bd"/>
</dbReference>
<keyword evidence="4" id="KW-0804">Transcription</keyword>
<dbReference type="CDD" id="cd08422">
    <property type="entry name" value="PBP2_CrgA_like"/>
    <property type="match status" value="1"/>
</dbReference>
<reference evidence="6 7" key="1">
    <citation type="submission" date="2014-09" db="EMBL/GenBank/DDBJ databases">
        <authorList>
            <person name="McGinnis J.M."/>
            <person name="Wolfgang W.J."/>
        </authorList>
    </citation>
    <scope>NUCLEOTIDE SEQUENCE [LARGE SCALE GENOMIC DNA]</scope>
    <source>
        <strain evidence="6 7">5503</strain>
    </source>
</reference>
<accession>A0A099GHU4</accession>
<evidence type="ECO:0000256" key="2">
    <source>
        <dbReference type="ARBA" id="ARBA00023015"/>
    </source>
</evidence>
<evidence type="ECO:0000256" key="3">
    <source>
        <dbReference type="ARBA" id="ARBA00023125"/>
    </source>
</evidence>
<dbReference type="InterPro" id="IPR036388">
    <property type="entry name" value="WH-like_DNA-bd_sf"/>
</dbReference>
<evidence type="ECO:0000313" key="6">
    <source>
        <dbReference type="EMBL" id="KGJ22389.1"/>
    </source>
</evidence>
<reference evidence="6 7" key="2">
    <citation type="submission" date="2014-10" db="EMBL/GenBank/DDBJ databases">
        <title>Paracoccus sanguinis sp. nov., isolated from clinical specimens of New York State patients.</title>
        <authorList>
            <person name="Mingle L.A."/>
            <person name="Cole J.A."/>
            <person name="Lapierre P."/>
            <person name="Musser K.A."/>
        </authorList>
    </citation>
    <scope>NUCLEOTIDE SEQUENCE [LARGE SCALE GENOMIC DNA]</scope>
    <source>
        <strain evidence="6 7">5503</strain>
    </source>
</reference>
<dbReference type="Gene3D" id="3.40.190.290">
    <property type="match status" value="1"/>
</dbReference>